<keyword evidence="7 10" id="KW-0456">Lyase</keyword>
<proteinExistence type="predicted"/>
<evidence type="ECO:0000256" key="9">
    <source>
        <dbReference type="ARBA" id="ARBA00023317"/>
    </source>
</evidence>
<dbReference type="PANTHER" id="PTHR33866:SF2">
    <property type="entry name" value="S-ADENOSYLMETHIONINE DECARBOXYLASE PROENZYME"/>
    <property type="match status" value="1"/>
</dbReference>
<dbReference type="SUPFAM" id="SSF56276">
    <property type="entry name" value="S-adenosylmethionine decarboxylase"/>
    <property type="match status" value="1"/>
</dbReference>
<protein>
    <submittedName>
        <fullName evidence="10">S-adenosylmethionine decarboxylase</fullName>
        <ecNumber evidence="10">4.1.1.50</ecNumber>
    </submittedName>
</protein>
<keyword evidence="2" id="KW-0210">Decarboxylase</keyword>
<keyword evidence="6" id="KW-0865">Zymogen</keyword>
<keyword evidence="4" id="KW-0745">Spermidine biosynthesis</keyword>
<keyword evidence="11" id="KW-1185">Reference proteome</keyword>
<comment type="cofactor">
    <cofactor evidence="1">
        <name>pyruvate</name>
        <dbReference type="ChEBI" id="CHEBI:15361"/>
    </cofactor>
</comment>
<dbReference type="Gene3D" id="3.60.90.10">
    <property type="entry name" value="S-adenosylmethionine decarboxylase"/>
    <property type="match status" value="1"/>
</dbReference>
<reference evidence="10 11" key="1">
    <citation type="submission" date="2024-05" db="EMBL/GenBank/DDBJ databases">
        <authorList>
            <person name="Duchaud E."/>
        </authorList>
    </citation>
    <scope>NUCLEOTIDE SEQUENCE [LARGE SCALE GENOMIC DNA]</scope>
    <source>
        <strain evidence="10">Ena-SAMPLE-TAB-13-05-2024-13:56:06:370-140302</strain>
    </source>
</reference>
<evidence type="ECO:0000256" key="8">
    <source>
        <dbReference type="ARBA" id="ARBA00023270"/>
    </source>
</evidence>
<dbReference type="PANTHER" id="PTHR33866">
    <property type="entry name" value="S-ADENOSYLMETHIONINE DECARBOXYLASE PROENZYME"/>
    <property type="match status" value="1"/>
</dbReference>
<evidence type="ECO:0000256" key="7">
    <source>
        <dbReference type="ARBA" id="ARBA00023239"/>
    </source>
</evidence>
<dbReference type="GO" id="GO:0004014">
    <property type="term" value="F:adenosylmethionine decarboxylase activity"/>
    <property type="evidence" value="ECO:0007669"/>
    <property type="project" value="UniProtKB-EC"/>
</dbReference>
<dbReference type="Proteomes" id="UP001497416">
    <property type="component" value="Unassembled WGS sequence"/>
</dbReference>
<comment type="caution">
    <text evidence="10">The sequence shown here is derived from an EMBL/GenBank/DDBJ whole genome shotgun (WGS) entry which is preliminary data.</text>
</comment>
<name>A0ABP1EQ48_9FLAO</name>
<dbReference type="Pfam" id="PF02675">
    <property type="entry name" value="AdoMet_dc"/>
    <property type="match status" value="1"/>
</dbReference>
<dbReference type="EC" id="4.1.1.50" evidence="10"/>
<keyword evidence="9" id="KW-0670">Pyruvate</keyword>
<keyword evidence="3" id="KW-0068">Autocatalytic cleavage</keyword>
<evidence type="ECO:0000256" key="5">
    <source>
        <dbReference type="ARBA" id="ARBA00023115"/>
    </source>
</evidence>
<evidence type="ECO:0000313" key="10">
    <source>
        <dbReference type="EMBL" id="CAL2086436.1"/>
    </source>
</evidence>
<evidence type="ECO:0000256" key="1">
    <source>
        <dbReference type="ARBA" id="ARBA00001928"/>
    </source>
</evidence>
<dbReference type="InterPro" id="IPR003826">
    <property type="entry name" value="AdoMetDC_fam_prok"/>
</dbReference>
<evidence type="ECO:0000256" key="2">
    <source>
        <dbReference type="ARBA" id="ARBA00022793"/>
    </source>
</evidence>
<accession>A0ABP1EQ48</accession>
<evidence type="ECO:0000256" key="4">
    <source>
        <dbReference type="ARBA" id="ARBA00023066"/>
    </source>
</evidence>
<sequence length="101" mass="11910">MKRKEEYIALDAQMFHFDLWINQSNPEELKTEIALMLEKSKFTIVNFIEHHFPVKGYTAVWLLAESHLAIHTFPDQEKTYLQISSCNNNKLQILKEELSSL</sequence>
<dbReference type="RefSeq" id="WP_348712198.1">
    <property type="nucleotide sequence ID" value="NZ_CAXIXY010000004.1"/>
</dbReference>
<evidence type="ECO:0000256" key="6">
    <source>
        <dbReference type="ARBA" id="ARBA00023145"/>
    </source>
</evidence>
<organism evidence="10 11">
    <name type="scientific">Tenacibaculum platacis</name>
    <dbReference type="NCBI Taxonomy" id="3137852"/>
    <lineage>
        <taxon>Bacteria</taxon>
        <taxon>Pseudomonadati</taxon>
        <taxon>Bacteroidota</taxon>
        <taxon>Flavobacteriia</taxon>
        <taxon>Flavobacteriales</taxon>
        <taxon>Flavobacteriaceae</taxon>
        <taxon>Tenacibaculum</taxon>
    </lineage>
</organism>
<gene>
    <name evidence="10" type="ORF">T190607A01A_20640</name>
</gene>
<evidence type="ECO:0000313" key="11">
    <source>
        <dbReference type="Proteomes" id="UP001497416"/>
    </source>
</evidence>
<dbReference type="EMBL" id="CAXIXY010000004">
    <property type="protein sequence ID" value="CAL2086436.1"/>
    <property type="molecule type" value="Genomic_DNA"/>
</dbReference>
<dbReference type="InterPro" id="IPR016067">
    <property type="entry name" value="S-AdoMet_deCO2ase_core"/>
</dbReference>
<keyword evidence="8" id="KW-0704">Schiff base</keyword>
<evidence type="ECO:0000256" key="3">
    <source>
        <dbReference type="ARBA" id="ARBA00022813"/>
    </source>
</evidence>
<keyword evidence="5" id="KW-0620">Polyamine biosynthesis</keyword>